<evidence type="ECO:0000313" key="2">
    <source>
        <dbReference type="Proteomes" id="UP000821845"/>
    </source>
</evidence>
<comment type="caution">
    <text evidence="1">The sequence shown here is derived from an EMBL/GenBank/DDBJ whole genome shotgun (WGS) entry which is preliminary data.</text>
</comment>
<keyword evidence="2" id="KW-1185">Reference proteome</keyword>
<dbReference type="Proteomes" id="UP000821845">
    <property type="component" value="Chromosome 7"/>
</dbReference>
<evidence type="ECO:0000313" key="1">
    <source>
        <dbReference type="EMBL" id="KAH6926207.1"/>
    </source>
</evidence>
<accession>A0ACB7RTF9</accession>
<dbReference type="EMBL" id="CM023487">
    <property type="protein sequence ID" value="KAH6926207.1"/>
    <property type="molecule type" value="Genomic_DNA"/>
</dbReference>
<sequence length="140" mass="15313">MRNNHGVCLPGRLQEVDVVAGNMRLLRLRRSLHGKIIQADRNPVPAIAARYKDRTAPVTFYVTTEDSSPLDLDARKVLCMNVHGATLSGSQVSSTVPSRVPSNAPSEFPLFTQDVGLIKPKCTNLNVERACDQSPPSFTD</sequence>
<name>A0ACB7RTF9_HYAAI</name>
<gene>
    <name evidence="1" type="ORF">HPB50_015819</name>
</gene>
<reference evidence="1" key="1">
    <citation type="submission" date="2020-05" db="EMBL/GenBank/DDBJ databases">
        <title>Large-scale comparative analyses of tick genomes elucidate their genetic diversity and vector capacities.</title>
        <authorList>
            <person name="Jia N."/>
            <person name="Wang J."/>
            <person name="Shi W."/>
            <person name="Du L."/>
            <person name="Sun Y."/>
            <person name="Zhan W."/>
            <person name="Jiang J."/>
            <person name="Wang Q."/>
            <person name="Zhang B."/>
            <person name="Ji P."/>
            <person name="Sakyi L.B."/>
            <person name="Cui X."/>
            <person name="Yuan T."/>
            <person name="Jiang B."/>
            <person name="Yang W."/>
            <person name="Lam T.T.-Y."/>
            <person name="Chang Q."/>
            <person name="Ding S."/>
            <person name="Wang X."/>
            <person name="Zhu J."/>
            <person name="Ruan X."/>
            <person name="Zhao L."/>
            <person name="Wei J."/>
            <person name="Que T."/>
            <person name="Du C."/>
            <person name="Cheng J."/>
            <person name="Dai P."/>
            <person name="Han X."/>
            <person name="Huang E."/>
            <person name="Gao Y."/>
            <person name="Liu J."/>
            <person name="Shao H."/>
            <person name="Ye R."/>
            <person name="Li L."/>
            <person name="Wei W."/>
            <person name="Wang X."/>
            <person name="Wang C."/>
            <person name="Yang T."/>
            <person name="Huo Q."/>
            <person name="Li W."/>
            <person name="Guo W."/>
            <person name="Chen H."/>
            <person name="Zhou L."/>
            <person name="Ni X."/>
            <person name="Tian J."/>
            <person name="Zhou Y."/>
            <person name="Sheng Y."/>
            <person name="Liu T."/>
            <person name="Pan Y."/>
            <person name="Xia L."/>
            <person name="Li J."/>
            <person name="Zhao F."/>
            <person name="Cao W."/>
        </authorList>
    </citation>
    <scope>NUCLEOTIDE SEQUENCE</scope>
    <source>
        <strain evidence="1">Hyas-2018</strain>
    </source>
</reference>
<protein>
    <submittedName>
        <fullName evidence="1">Uncharacterized protein</fullName>
    </submittedName>
</protein>
<proteinExistence type="predicted"/>
<organism evidence="1 2">
    <name type="scientific">Hyalomma asiaticum</name>
    <name type="common">Tick</name>
    <dbReference type="NCBI Taxonomy" id="266040"/>
    <lineage>
        <taxon>Eukaryota</taxon>
        <taxon>Metazoa</taxon>
        <taxon>Ecdysozoa</taxon>
        <taxon>Arthropoda</taxon>
        <taxon>Chelicerata</taxon>
        <taxon>Arachnida</taxon>
        <taxon>Acari</taxon>
        <taxon>Parasitiformes</taxon>
        <taxon>Ixodida</taxon>
        <taxon>Ixodoidea</taxon>
        <taxon>Ixodidae</taxon>
        <taxon>Hyalomminae</taxon>
        <taxon>Hyalomma</taxon>
    </lineage>
</organism>